<dbReference type="PANTHER" id="PTHR35788">
    <property type="entry name" value="EXPORTED PROTEIN-RELATED"/>
    <property type="match status" value="1"/>
</dbReference>
<accession>A0A1M5MTZ2</accession>
<keyword evidence="1" id="KW-0732">Signal</keyword>
<evidence type="ECO:0000313" key="4">
    <source>
        <dbReference type="Proteomes" id="UP000242329"/>
    </source>
</evidence>
<evidence type="ECO:0000259" key="2">
    <source>
        <dbReference type="SMART" id="SM01208"/>
    </source>
</evidence>
<dbReference type="SMART" id="SM01208">
    <property type="entry name" value="G5"/>
    <property type="match status" value="1"/>
</dbReference>
<dbReference type="InterPro" id="IPR022029">
    <property type="entry name" value="YoaR-like_PG-bd"/>
</dbReference>
<dbReference type="Pfam" id="PF12229">
    <property type="entry name" value="PG_binding_4"/>
    <property type="match status" value="1"/>
</dbReference>
<organism evidence="3 4">
    <name type="scientific">Thermosyntropha lipolytica DSM 11003</name>
    <dbReference type="NCBI Taxonomy" id="1123382"/>
    <lineage>
        <taxon>Bacteria</taxon>
        <taxon>Bacillati</taxon>
        <taxon>Bacillota</taxon>
        <taxon>Clostridia</taxon>
        <taxon>Eubacteriales</taxon>
        <taxon>Syntrophomonadaceae</taxon>
        <taxon>Thermosyntropha</taxon>
    </lineage>
</organism>
<protein>
    <submittedName>
        <fullName evidence="3">Putative peptidoglycan binding domain-containing protein</fullName>
    </submittedName>
</protein>
<name>A0A1M5MTZ2_9FIRM</name>
<dbReference type="EMBL" id="FQWY01000013">
    <property type="protein sequence ID" value="SHG80850.1"/>
    <property type="molecule type" value="Genomic_DNA"/>
</dbReference>
<reference evidence="4" key="1">
    <citation type="submission" date="2016-11" db="EMBL/GenBank/DDBJ databases">
        <authorList>
            <person name="Varghese N."/>
            <person name="Submissions S."/>
        </authorList>
    </citation>
    <scope>NUCLEOTIDE SEQUENCE [LARGE SCALE GENOMIC DNA]</scope>
    <source>
        <strain evidence="4">DSM 11003</strain>
    </source>
</reference>
<sequence>MKSYNQKMLIILGLPLIAIILNLYVVESLLAWHDQKFYPSSLVLGGVPLAGMTREEAERIWPDKVKKAWGDSLTLQGPEKNFTIPLEEWNIAYDTQASLQKAVEVMQEEREKSLLPHITIRGEKRELFPVFTWQEKDLQLKVMALALKEIKAKDPENARLYWDDKQGLRFMEERYGYEVDPVATYKNLTANLEKGIIKDIDIKTVPLTPEITREKIKEIKALLNIEAFKAEASYPSWQEMLDRLNGRVILTGESWDLDKEMENIRAARYVLKSDREILLKSLQKAWEGAGLIRDGYQLVNNSSGPVGITLHSEKGNVVVVRVWGIDDHKKKVIFKKEQKPLEPPVVIKVDERLAPGEKREQAGTRGEMVYNYKLVLIDGEVKEKILLWQEKKEPRAKVIYYGRGTFINK</sequence>
<dbReference type="OrthoDB" id="2078410at2"/>
<dbReference type="Pfam" id="PF07501">
    <property type="entry name" value="G5"/>
    <property type="match status" value="1"/>
</dbReference>
<evidence type="ECO:0000313" key="3">
    <source>
        <dbReference type="EMBL" id="SHG80850.1"/>
    </source>
</evidence>
<dbReference type="Gene3D" id="2.20.230.10">
    <property type="entry name" value="Resuscitation-promoting factor rpfb"/>
    <property type="match status" value="1"/>
</dbReference>
<dbReference type="PANTHER" id="PTHR35788:SF1">
    <property type="entry name" value="EXPORTED PROTEIN"/>
    <property type="match status" value="1"/>
</dbReference>
<keyword evidence="4" id="KW-1185">Reference proteome</keyword>
<dbReference type="InterPro" id="IPR052913">
    <property type="entry name" value="Glycopeptide_resist_protein"/>
</dbReference>
<gene>
    <name evidence="3" type="ORF">SAMN02745221_01020</name>
</gene>
<dbReference type="InterPro" id="IPR011098">
    <property type="entry name" value="G5_dom"/>
</dbReference>
<dbReference type="Proteomes" id="UP000242329">
    <property type="component" value="Unassembled WGS sequence"/>
</dbReference>
<dbReference type="RefSeq" id="WP_073090979.1">
    <property type="nucleotide sequence ID" value="NZ_FQWY01000013.1"/>
</dbReference>
<feature type="domain" description="G5" evidence="2">
    <location>
        <begin position="329"/>
        <end position="405"/>
    </location>
</feature>
<proteinExistence type="predicted"/>
<dbReference type="STRING" id="1123382.SAMN02745221_01020"/>
<evidence type="ECO:0000256" key="1">
    <source>
        <dbReference type="ARBA" id="ARBA00022729"/>
    </source>
</evidence>
<dbReference type="AlphaFoldDB" id="A0A1M5MTZ2"/>